<organism evidence="2">
    <name type="scientific">uncultured Caudovirales phage</name>
    <dbReference type="NCBI Taxonomy" id="2100421"/>
    <lineage>
        <taxon>Viruses</taxon>
        <taxon>Duplodnaviria</taxon>
        <taxon>Heunggongvirae</taxon>
        <taxon>Uroviricota</taxon>
        <taxon>Caudoviricetes</taxon>
        <taxon>Peduoviridae</taxon>
        <taxon>Maltschvirus</taxon>
        <taxon>Maltschvirus maltsch</taxon>
    </lineage>
</organism>
<protein>
    <submittedName>
        <fullName evidence="2">Phage-like element PBSX protein, XkdF</fullName>
    </submittedName>
</protein>
<proteinExistence type="predicted"/>
<name>A0A6J5M5T3_9CAUD</name>
<feature type="domain" description="Phage-like element PBSX protein XkdF" evidence="1">
    <location>
        <begin position="45"/>
        <end position="165"/>
    </location>
</feature>
<evidence type="ECO:0000259" key="1">
    <source>
        <dbReference type="Pfam" id="PF14550"/>
    </source>
</evidence>
<accession>A0A6J5M5T3</accession>
<reference evidence="2" key="1">
    <citation type="submission" date="2020-04" db="EMBL/GenBank/DDBJ databases">
        <authorList>
            <person name="Chiriac C."/>
            <person name="Salcher M."/>
            <person name="Ghai R."/>
            <person name="Kavagutti S V."/>
        </authorList>
    </citation>
    <scope>NUCLEOTIDE SEQUENCE</scope>
</reference>
<gene>
    <name evidence="2" type="ORF">UFOVP425_36</name>
</gene>
<dbReference type="EMBL" id="LR796399">
    <property type="protein sequence ID" value="CAB4142088.1"/>
    <property type="molecule type" value="Genomic_DNA"/>
</dbReference>
<dbReference type="Pfam" id="PF14550">
    <property type="entry name" value="Peptidase_S78_2"/>
    <property type="match status" value="1"/>
</dbReference>
<sequence>MKIVEMVLNEESDKQGVYAVSVVNAPAIEEDWVALNKHLVELKSIDEEKRVLMGAALIPNKQIYRKDEKIGEFYIYFSKDTIEKASQLFLKRNKQNNATYEHMKEIEGMSVVESWIIENSKTDKSALHGFDLPEGTWMISMKVDNDEVWKKVKEGEIKGFSIEGYFESKTELAKHDSTLDEIIEILKSVQ</sequence>
<dbReference type="InterPro" id="IPR027924">
    <property type="entry name" value="XkdF"/>
</dbReference>
<evidence type="ECO:0000313" key="2">
    <source>
        <dbReference type="EMBL" id="CAB4142088.1"/>
    </source>
</evidence>